<sequence length="50" mass="6117">MNHHPSHPGDQQYSYQIYSLYGKKLLLLSEKILFFAYMLRSFLFRDFSER</sequence>
<evidence type="ECO:0000256" key="1">
    <source>
        <dbReference type="SAM" id="Phobius"/>
    </source>
</evidence>
<keyword evidence="1" id="KW-0472">Membrane</keyword>
<dbReference type="AlphaFoldDB" id="G9XSH7"/>
<keyword evidence="1" id="KW-0812">Transmembrane</keyword>
<dbReference type="EMBL" id="AFZX01000104">
    <property type="protein sequence ID" value="EHL05394.1"/>
    <property type="molecule type" value="Genomic_DNA"/>
</dbReference>
<evidence type="ECO:0000313" key="2">
    <source>
        <dbReference type="EMBL" id="EHL05394.1"/>
    </source>
</evidence>
<gene>
    <name evidence="2" type="ORF">HMPREF0322_03949</name>
</gene>
<protein>
    <submittedName>
        <fullName evidence="2">Uncharacterized protein</fullName>
    </submittedName>
</protein>
<dbReference type="Proteomes" id="UP000004416">
    <property type="component" value="Unassembled WGS sequence"/>
</dbReference>
<comment type="caution">
    <text evidence="2">The sequence shown here is derived from an EMBL/GenBank/DDBJ whole genome shotgun (WGS) entry which is preliminary data.</text>
</comment>
<reference evidence="2 3" key="1">
    <citation type="submission" date="2011-08" db="EMBL/GenBank/DDBJ databases">
        <authorList>
            <person name="Weinstock G."/>
            <person name="Sodergren E."/>
            <person name="Clifton S."/>
            <person name="Fulton L."/>
            <person name="Fulton B."/>
            <person name="Courtney L."/>
            <person name="Fronick C."/>
            <person name="Harrison M."/>
            <person name="Strong C."/>
            <person name="Farmer C."/>
            <person name="Delahaunty K."/>
            <person name="Markovic C."/>
            <person name="Hall O."/>
            <person name="Minx P."/>
            <person name="Tomlinson C."/>
            <person name="Mitreva M."/>
            <person name="Hou S."/>
            <person name="Chen J."/>
            <person name="Wollam A."/>
            <person name="Pepin K.H."/>
            <person name="Johnson M."/>
            <person name="Bhonagiri V."/>
            <person name="Zhang X."/>
            <person name="Suruliraj S."/>
            <person name="Warren W."/>
            <person name="Chinwalla A."/>
            <person name="Mardis E.R."/>
            <person name="Wilson R.K."/>
        </authorList>
    </citation>
    <scope>NUCLEOTIDE SEQUENCE [LARGE SCALE GENOMIC DNA]</scope>
    <source>
        <strain evidence="2 3">DP7</strain>
    </source>
</reference>
<organism evidence="2 3">
    <name type="scientific">Desulfitobacterium hafniense DP7</name>
    <dbReference type="NCBI Taxonomy" id="537010"/>
    <lineage>
        <taxon>Bacteria</taxon>
        <taxon>Bacillati</taxon>
        <taxon>Bacillota</taxon>
        <taxon>Clostridia</taxon>
        <taxon>Eubacteriales</taxon>
        <taxon>Desulfitobacteriaceae</taxon>
        <taxon>Desulfitobacterium</taxon>
    </lineage>
</organism>
<dbReference type="HOGENOM" id="CLU_3117124_0_0_9"/>
<proteinExistence type="predicted"/>
<feature type="transmembrane region" description="Helical" evidence="1">
    <location>
        <begin position="25"/>
        <end position="43"/>
    </location>
</feature>
<name>G9XSH7_DESHA</name>
<keyword evidence="1" id="KW-1133">Transmembrane helix</keyword>
<evidence type="ECO:0000313" key="3">
    <source>
        <dbReference type="Proteomes" id="UP000004416"/>
    </source>
</evidence>
<accession>G9XSH7</accession>